<keyword evidence="3" id="KW-0597">Phosphoprotein</keyword>
<organism evidence="10 11">
    <name type="scientific">Pseudodesulfovibrio cashew</name>
    <dbReference type="NCBI Taxonomy" id="2678688"/>
    <lineage>
        <taxon>Bacteria</taxon>
        <taxon>Pseudomonadati</taxon>
        <taxon>Thermodesulfobacteriota</taxon>
        <taxon>Desulfovibrionia</taxon>
        <taxon>Desulfovibrionales</taxon>
        <taxon>Desulfovibrionaceae</taxon>
    </lineage>
</organism>
<dbReference type="PRINTS" id="PR00344">
    <property type="entry name" value="BCTRLSENSOR"/>
</dbReference>
<dbReference type="KEGG" id="psel:GM415_07465"/>
<evidence type="ECO:0000259" key="8">
    <source>
        <dbReference type="PROSITE" id="PS50112"/>
    </source>
</evidence>
<dbReference type="InterPro" id="IPR013656">
    <property type="entry name" value="PAS_4"/>
</dbReference>
<dbReference type="Gene3D" id="3.30.565.10">
    <property type="entry name" value="Histidine kinase-like ATPase, C-terminal domain"/>
    <property type="match status" value="1"/>
</dbReference>
<dbReference type="SMART" id="SM00091">
    <property type="entry name" value="PAS"/>
    <property type="match status" value="1"/>
</dbReference>
<evidence type="ECO:0000256" key="4">
    <source>
        <dbReference type="ARBA" id="ARBA00022679"/>
    </source>
</evidence>
<dbReference type="InterPro" id="IPR003594">
    <property type="entry name" value="HATPase_dom"/>
</dbReference>
<keyword evidence="4" id="KW-0808">Transferase</keyword>
<evidence type="ECO:0000256" key="6">
    <source>
        <dbReference type="ARBA" id="ARBA00023012"/>
    </source>
</evidence>
<dbReference type="SMART" id="SM00387">
    <property type="entry name" value="HATPase_c"/>
    <property type="match status" value="1"/>
</dbReference>
<name>A0A6I6JFL3_9BACT</name>
<dbReference type="Pfam" id="PF08448">
    <property type="entry name" value="PAS_4"/>
    <property type="match status" value="1"/>
</dbReference>
<dbReference type="EC" id="2.7.13.3" evidence="2"/>
<dbReference type="SUPFAM" id="SSF47384">
    <property type="entry name" value="Homodimeric domain of signal transducing histidine kinase"/>
    <property type="match status" value="1"/>
</dbReference>
<dbReference type="InterPro" id="IPR036097">
    <property type="entry name" value="HisK_dim/P_sf"/>
</dbReference>
<dbReference type="PANTHER" id="PTHR43711">
    <property type="entry name" value="TWO-COMPONENT HISTIDINE KINASE"/>
    <property type="match status" value="1"/>
</dbReference>
<dbReference type="InterPro" id="IPR000014">
    <property type="entry name" value="PAS"/>
</dbReference>
<evidence type="ECO:0000256" key="3">
    <source>
        <dbReference type="ARBA" id="ARBA00022553"/>
    </source>
</evidence>
<dbReference type="Pfam" id="PF02518">
    <property type="entry name" value="HATPase_c"/>
    <property type="match status" value="1"/>
</dbReference>
<dbReference type="GO" id="GO:0000155">
    <property type="term" value="F:phosphorelay sensor kinase activity"/>
    <property type="evidence" value="ECO:0007669"/>
    <property type="project" value="InterPro"/>
</dbReference>
<dbReference type="Pfam" id="PF00512">
    <property type="entry name" value="HisKA"/>
    <property type="match status" value="1"/>
</dbReference>
<feature type="domain" description="PAC" evidence="9">
    <location>
        <begin position="142"/>
        <end position="194"/>
    </location>
</feature>
<evidence type="ECO:0000259" key="7">
    <source>
        <dbReference type="PROSITE" id="PS50109"/>
    </source>
</evidence>
<dbReference type="SUPFAM" id="SSF55874">
    <property type="entry name" value="ATPase domain of HSP90 chaperone/DNA topoisomerase II/histidine kinase"/>
    <property type="match status" value="1"/>
</dbReference>
<evidence type="ECO:0000256" key="2">
    <source>
        <dbReference type="ARBA" id="ARBA00012438"/>
    </source>
</evidence>
<sequence>MQDSKTPSEIYRIVLEGLQGTPETELLEANGITEAEHRRWKILFLSAARKGLETETSGLPGVAALLPAREANFAHLANSIPHAVFCKDLGGNFLYGNPAYCKAMHLSLEELRGKNDYDLHAPEAAKKYRSDDEWVAATGEIFNCQERHVRPDGGSKWIEVVKAPLRDEEGRTIGVMGMFWDITRQKEIERELCEASANLEYRVARRTEELLEANRRLEEGVKLKNDFMSAVSHELRTPLTSILGFASLIRRDAANVRTLTCETLPQTRRVITRMESNASIITDEGLRLKRLIDNLLDLEKIGSGKMTWNDEVFDLNEVARASAEAMKGQFAAKPQVELGHILYTDPIPVRADSDRIKQVFINLLNNAAKFTEKGRVELAVGIRDGRWAEARVTDTGRGISKQEIDRIFEQYYQGAQPLIQESGTGLGLPICHQIITHYGGKFWAESPEDGGASFHFLLPLHAGD</sequence>
<evidence type="ECO:0000313" key="10">
    <source>
        <dbReference type="EMBL" id="QGY39969.1"/>
    </source>
</evidence>
<evidence type="ECO:0000256" key="1">
    <source>
        <dbReference type="ARBA" id="ARBA00000085"/>
    </source>
</evidence>
<feature type="domain" description="Histidine kinase" evidence="7">
    <location>
        <begin position="230"/>
        <end position="462"/>
    </location>
</feature>
<dbReference type="NCBIfam" id="TIGR00229">
    <property type="entry name" value="sensory_box"/>
    <property type="match status" value="1"/>
</dbReference>
<accession>A0A6I6JFL3</accession>
<proteinExistence type="predicted"/>
<dbReference type="EMBL" id="CP046400">
    <property type="protein sequence ID" value="QGY39969.1"/>
    <property type="molecule type" value="Genomic_DNA"/>
</dbReference>
<dbReference type="InterPro" id="IPR035965">
    <property type="entry name" value="PAS-like_dom_sf"/>
</dbReference>
<dbReference type="PROSITE" id="PS50113">
    <property type="entry name" value="PAC"/>
    <property type="match status" value="1"/>
</dbReference>
<dbReference type="Gene3D" id="1.10.287.130">
    <property type="match status" value="1"/>
</dbReference>
<dbReference type="CDD" id="cd00082">
    <property type="entry name" value="HisKA"/>
    <property type="match status" value="1"/>
</dbReference>
<dbReference type="InterPro" id="IPR005467">
    <property type="entry name" value="His_kinase_dom"/>
</dbReference>
<keyword evidence="5" id="KW-0418">Kinase</keyword>
<dbReference type="InterPro" id="IPR003661">
    <property type="entry name" value="HisK_dim/P_dom"/>
</dbReference>
<keyword evidence="11" id="KW-1185">Reference proteome</keyword>
<dbReference type="InterPro" id="IPR004358">
    <property type="entry name" value="Sig_transdc_His_kin-like_C"/>
</dbReference>
<dbReference type="PROSITE" id="PS50112">
    <property type="entry name" value="PAS"/>
    <property type="match status" value="1"/>
</dbReference>
<keyword evidence="6" id="KW-0902">Two-component regulatory system</keyword>
<dbReference type="InterPro" id="IPR036890">
    <property type="entry name" value="HATPase_C_sf"/>
</dbReference>
<dbReference type="AlphaFoldDB" id="A0A6I6JFL3"/>
<dbReference type="Gene3D" id="3.30.450.20">
    <property type="entry name" value="PAS domain"/>
    <property type="match status" value="1"/>
</dbReference>
<dbReference type="CDD" id="cd00130">
    <property type="entry name" value="PAS"/>
    <property type="match status" value="1"/>
</dbReference>
<dbReference type="SMART" id="SM00388">
    <property type="entry name" value="HisKA"/>
    <property type="match status" value="1"/>
</dbReference>
<dbReference type="SUPFAM" id="SSF55785">
    <property type="entry name" value="PYP-like sensor domain (PAS domain)"/>
    <property type="match status" value="1"/>
</dbReference>
<evidence type="ECO:0000259" key="9">
    <source>
        <dbReference type="PROSITE" id="PS50113"/>
    </source>
</evidence>
<reference evidence="10 11" key="1">
    <citation type="submission" date="2019-11" db="EMBL/GenBank/DDBJ databases">
        <authorList>
            <person name="Zheng R.K."/>
            <person name="Sun C.M."/>
        </authorList>
    </citation>
    <scope>NUCLEOTIDE SEQUENCE [LARGE SCALE GENOMIC DNA]</scope>
    <source>
        <strain evidence="10 11">SRB007</strain>
    </source>
</reference>
<feature type="domain" description="PAS" evidence="8">
    <location>
        <begin position="69"/>
        <end position="123"/>
    </location>
</feature>
<dbReference type="PANTHER" id="PTHR43711:SF1">
    <property type="entry name" value="HISTIDINE KINASE 1"/>
    <property type="match status" value="1"/>
</dbReference>
<dbReference type="InterPro" id="IPR000700">
    <property type="entry name" value="PAS-assoc_C"/>
</dbReference>
<comment type="catalytic activity">
    <reaction evidence="1">
        <text>ATP + protein L-histidine = ADP + protein N-phospho-L-histidine.</text>
        <dbReference type="EC" id="2.7.13.3"/>
    </reaction>
</comment>
<dbReference type="InterPro" id="IPR050736">
    <property type="entry name" value="Sensor_HK_Regulatory"/>
</dbReference>
<protein>
    <recommendedName>
        <fullName evidence="2">histidine kinase</fullName>
        <ecNumber evidence="2">2.7.13.3</ecNumber>
    </recommendedName>
</protein>
<dbReference type="Proteomes" id="UP000428328">
    <property type="component" value="Chromosome"/>
</dbReference>
<evidence type="ECO:0000256" key="5">
    <source>
        <dbReference type="ARBA" id="ARBA00022777"/>
    </source>
</evidence>
<gene>
    <name evidence="10" type="ORF">GM415_07465</name>
</gene>
<dbReference type="RefSeq" id="WP_158947193.1">
    <property type="nucleotide sequence ID" value="NZ_CP046400.1"/>
</dbReference>
<evidence type="ECO:0000313" key="11">
    <source>
        <dbReference type="Proteomes" id="UP000428328"/>
    </source>
</evidence>
<dbReference type="PROSITE" id="PS50109">
    <property type="entry name" value="HIS_KIN"/>
    <property type="match status" value="1"/>
</dbReference>